<proteinExistence type="predicted"/>
<evidence type="ECO:0000313" key="2">
    <source>
        <dbReference type="Proteomes" id="UP000018168"/>
    </source>
</evidence>
<protein>
    <recommendedName>
        <fullName evidence="3">LPS biosynthesis protein</fullName>
    </recommendedName>
</protein>
<evidence type="ECO:0008006" key="3">
    <source>
        <dbReference type="Google" id="ProtNLM"/>
    </source>
</evidence>
<dbReference type="Proteomes" id="UP000018168">
    <property type="component" value="Unassembled WGS sequence"/>
</dbReference>
<comment type="caution">
    <text evidence="1">The sequence shown here is derived from an EMBL/GenBank/DDBJ whole genome shotgun (WGS) entry which is preliminary data.</text>
</comment>
<evidence type="ECO:0000313" key="1">
    <source>
        <dbReference type="EMBL" id="CDC05641.1"/>
    </source>
</evidence>
<organism evidence="1 2">
    <name type="scientific">[Clostridium] leptum CAG:27</name>
    <dbReference type="NCBI Taxonomy" id="1263068"/>
    <lineage>
        <taxon>Bacteria</taxon>
        <taxon>Bacillati</taxon>
        <taxon>Bacillota</taxon>
        <taxon>Clostridia</taxon>
        <taxon>Eubacteriales</taxon>
        <taxon>Oscillospiraceae</taxon>
        <taxon>Oscillospiraceae incertae sedis</taxon>
    </lineage>
</organism>
<sequence length="108" mass="12350">MKIDGNEKEKSAMAAFHKGDMAEGYRLQEEFASDFRKEYQTKDHCSCQKACPYHGNCKECVAIHRAHREHLPNCFRSMVNEKIKFLTGLTENSIVEEINSSGQASLHK</sequence>
<reference evidence="1" key="1">
    <citation type="submission" date="2012-11" db="EMBL/GenBank/DDBJ databases">
        <title>Dependencies among metagenomic species, viruses, plasmids and units of genetic variation.</title>
        <authorList>
            <person name="Nielsen H.B."/>
            <person name="Almeida M."/>
            <person name="Juncker A.S."/>
            <person name="Rasmussen S."/>
            <person name="Li J."/>
            <person name="Sunagawa S."/>
            <person name="Plichta D."/>
            <person name="Gautier L."/>
            <person name="Le Chatelier E."/>
            <person name="Peletier E."/>
            <person name="Bonde I."/>
            <person name="Nielsen T."/>
            <person name="Manichanh C."/>
            <person name="Arumugam M."/>
            <person name="Batto J."/>
            <person name="Santos M.B.Q.D."/>
            <person name="Blom N."/>
            <person name="Borruel N."/>
            <person name="Burgdorf K.S."/>
            <person name="Boumezbeur F."/>
            <person name="Casellas F."/>
            <person name="Dore J."/>
            <person name="Guarner F."/>
            <person name="Hansen T."/>
            <person name="Hildebrand F."/>
            <person name="Kaas R.S."/>
            <person name="Kennedy S."/>
            <person name="Kristiansen K."/>
            <person name="Kultima J.R."/>
            <person name="Leonard P."/>
            <person name="Levenez F."/>
            <person name="Lund O."/>
            <person name="Moumen B."/>
            <person name="Le Paslier D."/>
            <person name="Pons N."/>
            <person name="Pedersen O."/>
            <person name="Prifti E."/>
            <person name="Qin J."/>
            <person name="Raes J."/>
            <person name="Tap J."/>
            <person name="Tims S."/>
            <person name="Ussery D.W."/>
            <person name="Yamada T."/>
            <person name="MetaHit consortium"/>
            <person name="Renault P."/>
            <person name="Sicheritz-Ponten T."/>
            <person name="Bork P."/>
            <person name="Wang J."/>
            <person name="Brunak S."/>
            <person name="Ehrlich S.D."/>
        </authorList>
    </citation>
    <scope>NUCLEOTIDE SEQUENCE [LARGE SCALE GENOMIC DNA]</scope>
</reference>
<gene>
    <name evidence="1" type="ORF">BN578_01056</name>
</gene>
<dbReference type="EMBL" id="CBEP010000122">
    <property type="protein sequence ID" value="CDC05641.1"/>
    <property type="molecule type" value="Genomic_DNA"/>
</dbReference>
<accession>R6NHF9</accession>
<dbReference type="AlphaFoldDB" id="R6NHF9"/>
<name>R6NHF9_9FIRM</name>